<feature type="domain" description="BioF2-like acetyltransferase" evidence="1">
    <location>
        <begin position="107"/>
        <end position="251"/>
    </location>
</feature>
<dbReference type="Proteomes" id="UP001431221">
    <property type="component" value="Unassembled WGS sequence"/>
</dbReference>
<dbReference type="EC" id="2.3.1.-" evidence="2"/>
<keyword evidence="2" id="KW-0808">Transferase</keyword>
<dbReference type="SUPFAM" id="SSF55729">
    <property type="entry name" value="Acyl-CoA N-acyltransferases (Nat)"/>
    <property type="match status" value="1"/>
</dbReference>
<comment type="caution">
    <text evidence="2">The sequence shown here is derived from an EMBL/GenBank/DDBJ whole genome shotgun (WGS) entry which is preliminary data.</text>
</comment>
<gene>
    <name evidence="2" type="ORF">M0H32_00345</name>
</gene>
<name>A0ABT0GME5_9HYPH</name>
<evidence type="ECO:0000313" key="2">
    <source>
        <dbReference type="EMBL" id="MCK7610592.1"/>
    </source>
</evidence>
<evidence type="ECO:0000313" key="3">
    <source>
        <dbReference type="Proteomes" id="UP001431221"/>
    </source>
</evidence>
<keyword evidence="2" id="KW-0012">Acyltransferase</keyword>
<accession>A0ABT0GME5</accession>
<evidence type="ECO:0000259" key="1">
    <source>
        <dbReference type="Pfam" id="PF13480"/>
    </source>
</evidence>
<dbReference type="GO" id="GO:0016746">
    <property type="term" value="F:acyltransferase activity"/>
    <property type="evidence" value="ECO:0007669"/>
    <property type="project" value="UniProtKB-KW"/>
</dbReference>
<dbReference type="Pfam" id="PF13480">
    <property type="entry name" value="Acetyltransf_6"/>
    <property type="match status" value="1"/>
</dbReference>
<protein>
    <submittedName>
        <fullName evidence="2">GNAT family N-acetyltransferase</fullName>
        <ecNumber evidence="2">2.3.1.-</ecNumber>
    </submittedName>
</protein>
<organism evidence="2 3">
    <name type="scientific">Roseibium sediminicola</name>
    <dbReference type="NCBI Taxonomy" id="2933272"/>
    <lineage>
        <taxon>Bacteria</taxon>
        <taxon>Pseudomonadati</taxon>
        <taxon>Pseudomonadota</taxon>
        <taxon>Alphaproteobacteria</taxon>
        <taxon>Hyphomicrobiales</taxon>
        <taxon>Stappiaceae</taxon>
        <taxon>Roseibium</taxon>
    </lineage>
</organism>
<keyword evidence="3" id="KW-1185">Reference proteome</keyword>
<dbReference type="RefSeq" id="WP_248149307.1">
    <property type="nucleotide sequence ID" value="NZ_JALNMJ010000001.1"/>
</dbReference>
<sequence length="296" mass="32556">MILPLARYRRGPIRVAEVPDFGVSDQNAPVVSPEVLARPGMLEKALQSVFAALQEVDLVDIRKLHKHVGNAANPLFAIEAGQPESSTLCLDLQGNSGSAGWGRKSIYKKTRSKYRRLAEAGVTLVVARSPADRLAVFESLAAQRAERFEQLGREDSLKRKDRTAFYKCLAAQETEDSPLTALSLKRGNETVAAMMLLAFGAEATAVLVSIGDPKWHGYSPGMVLFAKAIEWAAANGCRRFSFGTGQQEYKQRFGGEEERTRRLLLPLNGRGHLFVRARDAHRTARELLQIAVGRNG</sequence>
<dbReference type="InterPro" id="IPR038740">
    <property type="entry name" value="BioF2-like_GNAT_dom"/>
</dbReference>
<dbReference type="EMBL" id="JALNMJ010000001">
    <property type="protein sequence ID" value="MCK7610592.1"/>
    <property type="molecule type" value="Genomic_DNA"/>
</dbReference>
<dbReference type="Gene3D" id="3.40.630.30">
    <property type="match status" value="1"/>
</dbReference>
<dbReference type="InterPro" id="IPR016181">
    <property type="entry name" value="Acyl_CoA_acyltransferase"/>
</dbReference>
<reference evidence="2" key="1">
    <citation type="submission" date="2022-04" db="EMBL/GenBank/DDBJ databases">
        <title>Roseibium sp. CAU 1639 isolated from mud.</title>
        <authorList>
            <person name="Kim W."/>
        </authorList>
    </citation>
    <scope>NUCLEOTIDE SEQUENCE</scope>
    <source>
        <strain evidence="2">CAU 1639</strain>
    </source>
</reference>
<proteinExistence type="predicted"/>